<feature type="compositionally biased region" description="Acidic residues" evidence="1">
    <location>
        <begin position="97"/>
        <end position="122"/>
    </location>
</feature>
<accession>A0AAV2Q8Y7</accession>
<feature type="transmembrane region" description="Helical" evidence="2">
    <location>
        <begin position="40"/>
        <end position="63"/>
    </location>
</feature>
<gene>
    <name evidence="3" type="ORF">MNOR_LOCUS9104</name>
</gene>
<protein>
    <submittedName>
        <fullName evidence="3">Uncharacterized protein</fullName>
    </submittedName>
</protein>
<evidence type="ECO:0000256" key="1">
    <source>
        <dbReference type="SAM" id="MobiDB-lite"/>
    </source>
</evidence>
<dbReference type="Proteomes" id="UP001497623">
    <property type="component" value="Unassembled WGS sequence"/>
</dbReference>
<evidence type="ECO:0000313" key="3">
    <source>
        <dbReference type="EMBL" id="CAL4073363.1"/>
    </source>
</evidence>
<keyword evidence="2" id="KW-0472">Membrane</keyword>
<dbReference type="EMBL" id="CAXKWB010004331">
    <property type="protein sequence ID" value="CAL4073363.1"/>
    <property type="molecule type" value="Genomic_DNA"/>
</dbReference>
<feature type="region of interest" description="Disordered" evidence="1">
    <location>
        <begin position="214"/>
        <end position="250"/>
    </location>
</feature>
<feature type="compositionally biased region" description="Basic and acidic residues" evidence="1">
    <location>
        <begin position="141"/>
        <end position="156"/>
    </location>
</feature>
<keyword evidence="2" id="KW-1133">Transmembrane helix</keyword>
<keyword evidence="2" id="KW-0812">Transmembrane</keyword>
<dbReference type="AlphaFoldDB" id="A0AAV2Q8Y7"/>
<feature type="compositionally biased region" description="Basic and acidic residues" evidence="1">
    <location>
        <begin position="123"/>
        <end position="135"/>
    </location>
</feature>
<proteinExistence type="predicted"/>
<comment type="caution">
    <text evidence="3">The sequence shown here is derived from an EMBL/GenBank/DDBJ whole genome shotgun (WGS) entry which is preliminary data.</text>
</comment>
<feature type="region of interest" description="Disordered" evidence="1">
    <location>
        <begin position="93"/>
        <end position="161"/>
    </location>
</feature>
<name>A0AAV2Q8Y7_MEGNR</name>
<evidence type="ECO:0000313" key="4">
    <source>
        <dbReference type="Proteomes" id="UP001497623"/>
    </source>
</evidence>
<organism evidence="3 4">
    <name type="scientific">Meganyctiphanes norvegica</name>
    <name type="common">Northern krill</name>
    <name type="synonym">Thysanopoda norvegica</name>
    <dbReference type="NCBI Taxonomy" id="48144"/>
    <lineage>
        <taxon>Eukaryota</taxon>
        <taxon>Metazoa</taxon>
        <taxon>Ecdysozoa</taxon>
        <taxon>Arthropoda</taxon>
        <taxon>Crustacea</taxon>
        <taxon>Multicrustacea</taxon>
        <taxon>Malacostraca</taxon>
        <taxon>Eumalacostraca</taxon>
        <taxon>Eucarida</taxon>
        <taxon>Euphausiacea</taxon>
        <taxon>Euphausiidae</taxon>
        <taxon>Meganyctiphanes</taxon>
    </lineage>
</organism>
<keyword evidence="4" id="KW-1185">Reference proteome</keyword>
<feature type="compositionally biased region" description="Basic and acidic residues" evidence="1">
    <location>
        <begin position="241"/>
        <end position="250"/>
    </location>
</feature>
<sequence>MNTNKQLRNCSTLYKYYFLLKNRYLQSKNPFHYNSHTHVVFLQSSFEIVLVVGSIVGVIGALVSRPTHEENKSKEESINASENYLHDHKTHNHNNEIMEESDNDNDDDDENEDEDEDEDSDNDDNKNDENYKVGNDDDNCKEDRDNDVSNEEKECDGTNVQEQAVVSKSSPFDYNISSFLTSEQNEIMEKGIIQHIIELGLTYLNVKPDDISSQKKKFKRRYLTSNRNKKVNRRRRKRMREYRERKKYEI</sequence>
<evidence type="ECO:0000256" key="2">
    <source>
        <dbReference type="SAM" id="Phobius"/>
    </source>
</evidence>
<reference evidence="3 4" key="1">
    <citation type="submission" date="2024-05" db="EMBL/GenBank/DDBJ databases">
        <authorList>
            <person name="Wallberg A."/>
        </authorList>
    </citation>
    <scope>NUCLEOTIDE SEQUENCE [LARGE SCALE GENOMIC DNA]</scope>
</reference>
<feature type="compositionally biased region" description="Basic residues" evidence="1">
    <location>
        <begin position="214"/>
        <end position="240"/>
    </location>
</feature>